<dbReference type="InterPro" id="IPR002182">
    <property type="entry name" value="NB-ARC"/>
</dbReference>
<dbReference type="EnsemblPlants" id="OGLUM04G03100.1">
    <property type="protein sequence ID" value="OGLUM04G03100.1"/>
    <property type="gene ID" value="OGLUM04G03100"/>
</dbReference>
<feature type="domain" description="Disease resistance R13L4/SHOC-2-like LRR" evidence="10">
    <location>
        <begin position="511"/>
        <end position="696"/>
    </location>
</feature>
<keyword evidence="4" id="KW-0547">Nucleotide-binding</keyword>
<dbReference type="GO" id="GO:0042742">
    <property type="term" value="P:defense response to bacterium"/>
    <property type="evidence" value="ECO:0007669"/>
    <property type="project" value="UniProtKB-ARBA"/>
</dbReference>
<dbReference type="InterPro" id="IPR041118">
    <property type="entry name" value="Rx_N"/>
</dbReference>
<dbReference type="CDD" id="cd14798">
    <property type="entry name" value="RX-CC_like"/>
    <property type="match status" value="1"/>
</dbReference>
<dbReference type="AlphaFoldDB" id="A0A0D9ZHB6"/>
<name>A0A0D9ZHB6_9ORYZ</name>
<dbReference type="Gene3D" id="1.10.8.430">
    <property type="entry name" value="Helical domain of apoptotic protease-activating factors"/>
    <property type="match status" value="1"/>
</dbReference>
<evidence type="ECO:0000256" key="5">
    <source>
        <dbReference type="ARBA" id="ARBA00022821"/>
    </source>
</evidence>
<dbReference type="Pfam" id="PF18052">
    <property type="entry name" value="Rx_N"/>
    <property type="match status" value="1"/>
</dbReference>
<evidence type="ECO:0008006" key="13">
    <source>
        <dbReference type="Google" id="ProtNLM"/>
    </source>
</evidence>
<dbReference type="Gene3D" id="1.10.10.10">
    <property type="entry name" value="Winged helix-like DNA-binding domain superfamily/Winged helix DNA-binding domain"/>
    <property type="match status" value="1"/>
</dbReference>
<evidence type="ECO:0000259" key="7">
    <source>
        <dbReference type="Pfam" id="PF00931"/>
    </source>
</evidence>
<dbReference type="GO" id="GO:0043531">
    <property type="term" value="F:ADP binding"/>
    <property type="evidence" value="ECO:0007669"/>
    <property type="project" value="InterPro"/>
</dbReference>
<dbReference type="SUPFAM" id="SSF52540">
    <property type="entry name" value="P-loop containing nucleoside triphosphate hydrolases"/>
    <property type="match status" value="1"/>
</dbReference>
<evidence type="ECO:0000256" key="3">
    <source>
        <dbReference type="ARBA" id="ARBA00022737"/>
    </source>
</evidence>
<protein>
    <recommendedName>
        <fullName evidence="13">NB-ARC domain-containing protein</fullName>
    </recommendedName>
</protein>
<dbReference type="InterPro" id="IPR058922">
    <property type="entry name" value="WHD_DRP"/>
</dbReference>
<dbReference type="Pfam" id="PF00931">
    <property type="entry name" value="NB-ARC"/>
    <property type="match status" value="1"/>
</dbReference>
<evidence type="ECO:0000256" key="6">
    <source>
        <dbReference type="ARBA" id="ARBA00023054"/>
    </source>
</evidence>
<accession>A0A0D9ZHB6</accession>
<keyword evidence="5" id="KW-0611">Plant defense</keyword>
<dbReference type="InterPro" id="IPR055414">
    <property type="entry name" value="LRR_R13L4/SHOC2-like"/>
</dbReference>
<evidence type="ECO:0000259" key="8">
    <source>
        <dbReference type="Pfam" id="PF18052"/>
    </source>
</evidence>
<dbReference type="Proteomes" id="UP000026961">
    <property type="component" value="Chromosome 4"/>
</dbReference>
<dbReference type="PRINTS" id="PR00364">
    <property type="entry name" value="DISEASERSIST"/>
</dbReference>
<comment type="similarity">
    <text evidence="1">Belongs to the disease resistance NB-LRR family.</text>
</comment>
<dbReference type="Gene3D" id="3.40.50.300">
    <property type="entry name" value="P-loop containing nucleotide triphosphate hydrolases"/>
    <property type="match status" value="1"/>
</dbReference>
<organism evidence="11">
    <name type="scientific">Oryza glumipatula</name>
    <dbReference type="NCBI Taxonomy" id="40148"/>
    <lineage>
        <taxon>Eukaryota</taxon>
        <taxon>Viridiplantae</taxon>
        <taxon>Streptophyta</taxon>
        <taxon>Embryophyta</taxon>
        <taxon>Tracheophyta</taxon>
        <taxon>Spermatophyta</taxon>
        <taxon>Magnoliopsida</taxon>
        <taxon>Liliopsida</taxon>
        <taxon>Poales</taxon>
        <taxon>Poaceae</taxon>
        <taxon>BOP clade</taxon>
        <taxon>Oryzoideae</taxon>
        <taxon>Oryzeae</taxon>
        <taxon>Oryzinae</taxon>
        <taxon>Oryza</taxon>
    </lineage>
</organism>
<dbReference type="PANTHER" id="PTHR23155">
    <property type="entry name" value="DISEASE RESISTANCE PROTEIN RP"/>
    <property type="match status" value="1"/>
</dbReference>
<feature type="domain" description="Disease resistance protein winged helix" evidence="9">
    <location>
        <begin position="388"/>
        <end position="458"/>
    </location>
</feature>
<keyword evidence="2" id="KW-0433">Leucine-rich repeat</keyword>
<dbReference type="Pfam" id="PF23598">
    <property type="entry name" value="LRR_14"/>
    <property type="match status" value="2"/>
</dbReference>
<feature type="domain" description="Disease resistance N-terminal" evidence="8">
    <location>
        <begin position="12"/>
        <end position="97"/>
    </location>
</feature>
<evidence type="ECO:0000313" key="11">
    <source>
        <dbReference type="EnsemblPlants" id="OGLUM04G03100.1"/>
    </source>
</evidence>
<feature type="domain" description="Disease resistance R13L4/SHOC-2-like LRR" evidence="10">
    <location>
        <begin position="701"/>
        <end position="842"/>
    </location>
</feature>
<dbReference type="InterPro" id="IPR036388">
    <property type="entry name" value="WH-like_DNA-bd_sf"/>
</dbReference>
<dbReference type="Gene3D" id="3.80.10.10">
    <property type="entry name" value="Ribonuclease Inhibitor"/>
    <property type="match status" value="1"/>
</dbReference>
<evidence type="ECO:0000259" key="10">
    <source>
        <dbReference type="Pfam" id="PF23598"/>
    </source>
</evidence>
<dbReference type="InterPro" id="IPR044974">
    <property type="entry name" value="Disease_R_plants"/>
</dbReference>
<dbReference type="InterPro" id="IPR038005">
    <property type="entry name" value="RX-like_CC"/>
</dbReference>
<dbReference type="eggNOG" id="KOG4658">
    <property type="taxonomic scope" value="Eukaryota"/>
</dbReference>
<feature type="domain" description="NB-ARC" evidence="7">
    <location>
        <begin position="192"/>
        <end position="277"/>
    </location>
</feature>
<dbReference type="Gene3D" id="1.20.5.4130">
    <property type="match status" value="1"/>
</dbReference>
<evidence type="ECO:0000256" key="1">
    <source>
        <dbReference type="ARBA" id="ARBA00008894"/>
    </source>
</evidence>
<reference evidence="11" key="2">
    <citation type="submission" date="2018-05" db="EMBL/GenBank/DDBJ databases">
        <title>OgluRS3 (Oryza glumaepatula Reference Sequence Version 3).</title>
        <authorList>
            <person name="Zhang J."/>
            <person name="Kudrna D."/>
            <person name="Lee S."/>
            <person name="Talag J."/>
            <person name="Welchert J."/>
            <person name="Wing R.A."/>
        </authorList>
    </citation>
    <scope>NUCLEOTIDE SEQUENCE [LARGE SCALE GENOMIC DNA]</scope>
</reference>
<evidence type="ECO:0000259" key="9">
    <source>
        <dbReference type="Pfam" id="PF23559"/>
    </source>
</evidence>
<evidence type="ECO:0000256" key="2">
    <source>
        <dbReference type="ARBA" id="ARBA00022614"/>
    </source>
</evidence>
<keyword evidence="6" id="KW-0175">Coiled coil</keyword>
<evidence type="ECO:0000313" key="12">
    <source>
        <dbReference type="Proteomes" id="UP000026961"/>
    </source>
</evidence>
<reference evidence="11" key="1">
    <citation type="submission" date="2015-04" db="UniProtKB">
        <authorList>
            <consortium name="EnsemblPlants"/>
        </authorList>
    </citation>
    <scope>IDENTIFICATION</scope>
</reference>
<proteinExistence type="inferred from homology"/>
<dbReference type="GO" id="GO:0002758">
    <property type="term" value="P:innate immune response-activating signaling pathway"/>
    <property type="evidence" value="ECO:0007669"/>
    <property type="project" value="UniProtKB-ARBA"/>
</dbReference>
<dbReference type="InterPro" id="IPR032675">
    <property type="entry name" value="LRR_dom_sf"/>
</dbReference>
<sequence length="851" mass="97380">MAEILVSASTGAMNSLLKKLAAMLRYEYKLHKDVYENIEFMKDELEAMRAFLLKMPEVEDPDVQAKLRVRAVRELSYDIEDYIDKSMVLIDHEPASRTRGFKEFIDKSKNLLTKLKTQHQIAKDIKGIKKQVIEASERFTRYKVDEGTSKLQNSTIDPRVCAIYKDASDLVGIHEPVEDIIKCFTYEDELAKDLKVVSIVGFGGLGKTTLANQVYRKLAAKFECRAFVSISRNPDMRSILKSLLSQICNQEYVQTDAWDENQIISTIRKLLEKKRGLQESNNHNYTQNRCSAKLRFSGIFDYEENCPSHLMEASNAILRKCGGLPLAIITTSSLLANKNTTDQWDRIQRSIGYALAENSDFKGMHKILSLSYFDLPQHLRTCLLFLTIFPEDFRILRMHLIDRWIAEGFIQGDSRQNLYKLGNSYFYELINRSLVQPLEIRIDGQARSCRVHDTIHDFLLSKSIEENFAAIINYPQLTCLSTPDMKVRRLSLIHGHKQSDIIISPSWNLSQLRSLTIFWGAKQLPTFSNFSTLRVLDLWFCAECGLENHHLETVTRLSQLRYLTIQGKKITELPRKFGDLKCLEVLDVIATSVKELPKSTTQLQRLAVLYANDGTKLPDQLKNMQMLEEVVGIDVFRHSMEFLEELCELKNLWRLGINWDIDRLEGDKVSYKQIVASSLCKLEACNLHDLSIHRRKHFQLSIRRLALTIKEIDQDDLQVLGSIPSLTNLYLCLDPDQNVERSIAISDIHGFQQLELFTFQSTHTGLMFEAGSMPRLGQLSFGINVANFKSTYGGFCLGIQHLSCLTMVSVSTNRLGAKLGDVEAVEDAFRCMVEAHPNQPTLEIETDNLRE</sequence>
<dbReference type="FunFam" id="1.10.10.10:FF:000322">
    <property type="entry name" value="Probable disease resistance protein At1g63360"/>
    <property type="match status" value="1"/>
</dbReference>
<dbReference type="SUPFAM" id="SSF52058">
    <property type="entry name" value="L domain-like"/>
    <property type="match status" value="1"/>
</dbReference>
<keyword evidence="12" id="KW-1185">Reference proteome</keyword>
<dbReference type="PANTHER" id="PTHR23155:SF1228">
    <property type="entry name" value="NB-ARC DOMAIN CONTAINING PROTEIN, EXPRESSED"/>
    <property type="match status" value="1"/>
</dbReference>
<dbReference type="Pfam" id="PF23559">
    <property type="entry name" value="WHD_DRP"/>
    <property type="match status" value="1"/>
</dbReference>
<dbReference type="GO" id="GO:0009626">
    <property type="term" value="P:plant-type hypersensitive response"/>
    <property type="evidence" value="ECO:0007669"/>
    <property type="project" value="UniProtKB-ARBA"/>
</dbReference>
<dbReference type="InterPro" id="IPR027417">
    <property type="entry name" value="P-loop_NTPase"/>
</dbReference>
<keyword evidence="3" id="KW-0677">Repeat</keyword>
<dbReference type="InterPro" id="IPR042197">
    <property type="entry name" value="Apaf_helical"/>
</dbReference>
<dbReference type="STRING" id="40148.A0A0D9ZHB6"/>
<evidence type="ECO:0000256" key="4">
    <source>
        <dbReference type="ARBA" id="ARBA00022741"/>
    </source>
</evidence>
<dbReference type="Gramene" id="OGLUM04G03100.1">
    <property type="protein sequence ID" value="OGLUM04G03100.1"/>
    <property type="gene ID" value="OGLUM04G03100"/>
</dbReference>